<evidence type="ECO:0008006" key="3">
    <source>
        <dbReference type="Google" id="ProtNLM"/>
    </source>
</evidence>
<organism evidence="2">
    <name type="scientific">marine sediment metagenome</name>
    <dbReference type="NCBI Taxonomy" id="412755"/>
    <lineage>
        <taxon>unclassified sequences</taxon>
        <taxon>metagenomes</taxon>
        <taxon>ecological metagenomes</taxon>
    </lineage>
</organism>
<sequence>VCGVTATGLLLLRIVDPDAKTPALEAFGYKQLLHEPIMGGGLWTGAVVPLIYNYGPVPIFLFCAGMLVLWTILYRILFYRK</sequence>
<evidence type="ECO:0000256" key="1">
    <source>
        <dbReference type="SAM" id="Phobius"/>
    </source>
</evidence>
<protein>
    <recommendedName>
        <fullName evidence="3">MFS transporter</fullName>
    </recommendedName>
</protein>
<name>X1PQW7_9ZZZZ</name>
<reference evidence="2" key="1">
    <citation type="journal article" date="2014" name="Front. Microbiol.">
        <title>High frequency of phylogenetically diverse reductive dehalogenase-homologous genes in deep subseafloor sedimentary metagenomes.</title>
        <authorList>
            <person name="Kawai M."/>
            <person name="Futagami T."/>
            <person name="Toyoda A."/>
            <person name="Takaki Y."/>
            <person name="Nishi S."/>
            <person name="Hori S."/>
            <person name="Arai W."/>
            <person name="Tsubouchi T."/>
            <person name="Morono Y."/>
            <person name="Uchiyama I."/>
            <person name="Ito T."/>
            <person name="Fujiyama A."/>
            <person name="Inagaki F."/>
            <person name="Takami H."/>
        </authorList>
    </citation>
    <scope>NUCLEOTIDE SEQUENCE</scope>
    <source>
        <strain evidence="2">Expedition CK06-06</strain>
    </source>
</reference>
<feature type="transmembrane region" description="Helical" evidence="1">
    <location>
        <begin position="59"/>
        <end position="78"/>
    </location>
</feature>
<dbReference type="EMBL" id="BARV01035722">
    <property type="protein sequence ID" value="GAI58632.1"/>
    <property type="molecule type" value="Genomic_DNA"/>
</dbReference>
<keyword evidence="1" id="KW-1133">Transmembrane helix</keyword>
<feature type="non-terminal residue" evidence="2">
    <location>
        <position position="1"/>
    </location>
</feature>
<keyword evidence="1" id="KW-0472">Membrane</keyword>
<accession>X1PQW7</accession>
<comment type="caution">
    <text evidence="2">The sequence shown here is derived from an EMBL/GenBank/DDBJ whole genome shotgun (WGS) entry which is preliminary data.</text>
</comment>
<evidence type="ECO:0000313" key="2">
    <source>
        <dbReference type="EMBL" id="GAI58632.1"/>
    </source>
</evidence>
<proteinExistence type="predicted"/>
<dbReference type="AlphaFoldDB" id="X1PQW7"/>
<gene>
    <name evidence="2" type="ORF">S06H3_55683</name>
</gene>
<keyword evidence="1" id="KW-0812">Transmembrane</keyword>